<dbReference type="HOGENOM" id="CLU_133256_0_0_9"/>
<dbReference type="EMBL" id="AEQN01000016">
    <property type="protein sequence ID" value="EFV01988.1"/>
    <property type="molecule type" value="Genomic_DNA"/>
</dbReference>
<feature type="domain" description="YcxB-like C-terminal" evidence="2">
    <location>
        <begin position="95"/>
        <end position="140"/>
    </location>
</feature>
<evidence type="ECO:0000313" key="3">
    <source>
        <dbReference type="EMBL" id="EFV01988.1"/>
    </source>
</evidence>
<evidence type="ECO:0000313" key="4">
    <source>
        <dbReference type="Proteomes" id="UP000004754"/>
    </source>
</evidence>
<feature type="transmembrane region" description="Helical" evidence="1">
    <location>
        <begin position="28"/>
        <end position="47"/>
    </location>
</feature>
<keyword evidence="1" id="KW-1133">Transmembrane helix</keyword>
<dbReference type="Proteomes" id="UP000004754">
    <property type="component" value="Unassembled WGS sequence"/>
</dbReference>
<keyword evidence="1" id="KW-0812">Transmembrane</keyword>
<keyword evidence="4" id="KW-1185">Reference proteome</keyword>
<protein>
    <recommendedName>
        <fullName evidence="2">YcxB-like C-terminal domain-containing protein</fullName>
    </recommendedName>
</protein>
<dbReference type="AlphaFoldDB" id="E6MH98"/>
<dbReference type="Pfam" id="PF14317">
    <property type="entry name" value="YcxB"/>
    <property type="match status" value="1"/>
</dbReference>
<keyword evidence="1" id="KW-0472">Membrane</keyword>
<name>E6MH98_9FIRM</name>
<sequence length="171" mass="19201">MNTYHTATVITYAEYKAMCRAINGKKTALIIGGLSLFLIVAGAGTWITDNRGLGIFFVVLGVIYPLLLHLVSNRAIRKVYRTTKISQNLPLDYTFEPERVIVKSTNGESQIRYEDLYKVIETPTHFYLMIGGRQAYIVVKANCEPALIAFLKALREQIGRKNQSAGRSKAR</sequence>
<accession>E6MH98</accession>
<dbReference type="STRING" id="887929.HMP0721_1383"/>
<dbReference type="eggNOG" id="ENOG5033455">
    <property type="taxonomic scope" value="Bacteria"/>
</dbReference>
<proteinExistence type="predicted"/>
<gene>
    <name evidence="3" type="ORF">HMP0721_1383</name>
</gene>
<dbReference type="OrthoDB" id="2229746at2"/>
<reference evidence="3 4" key="1">
    <citation type="submission" date="2010-12" db="EMBL/GenBank/DDBJ databases">
        <authorList>
            <person name="Muzny D."/>
            <person name="Qin X."/>
            <person name="Deng J."/>
            <person name="Jiang H."/>
            <person name="Liu Y."/>
            <person name="Qu J."/>
            <person name="Song X.-Z."/>
            <person name="Zhang L."/>
            <person name="Thornton R."/>
            <person name="Coyle M."/>
            <person name="Francisco L."/>
            <person name="Jackson L."/>
            <person name="Javaid M."/>
            <person name="Korchina V."/>
            <person name="Kovar C."/>
            <person name="Mata R."/>
            <person name="Mathew T."/>
            <person name="Ngo R."/>
            <person name="Nguyen L."/>
            <person name="Nguyen N."/>
            <person name="Okwuonu G."/>
            <person name="Ongeri F."/>
            <person name="Pham C."/>
            <person name="Simmons D."/>
            <person name="Wilczek-Boney K."/>
            <person name="Hale W."/>
            <person name="Jakkamsetti A."/>
            <person name="Pham P."/>
            <person name="Ruth R."/>
            <person name="San Lucas F."/>
            <person name="Warren J."/>
            <person name="Zhang J."/>
            <person name="Zhao Z."/>
            <person name="Zhou C."/>
            <person name="Zhu D."/>
            <person name="Lee S."/>
            <person name="Bess C."/>
            <person name="Blankenburg K."/>
            <person name="Forbes L."/>
            <person name="Fu Q."/>
            <person name="Gubbala S."/>
            <person name="Hirani K."/>
            <person name="Jayaseelan J.C."/>
            <person name="Lara F."/>
            <person name="Munidasa M."/>
            <person name="Palculict T."/>
            <person name="Patil S."/>
            <person name="Pu L.-L."/>
            <person name="Saada N."/>
            <person name="Tang L."/>
            <person name="Weissenberger G."/>
            <person name="Zhu Y."/>
            <person name="Hemphill L."/>
            <person name="Shang Y."/>
            <person name="Youmans B."/>
            <person name="Ayvaz T."/>
            <person name="Ross M."/>
            <person name="Santibanez J."/>
            <person name="Aqrawi P."/>
            <person name="Gross S."/>
            <person name="Joshi V."/>
            <person name="Fowler G."/>
            <person name="Nazareth L."/>
            <person name="Reid J."/>
            <person name="Worley K."/>
            <person name="Petrosino J."/>
            <person name="Highlander S."/>
            <person name="Gibbs R."/>
        </authorList>
    </citation>
    <scope>NUCLEOTIDE SEQUENCE [LARGE SCALE GENOMIC DNA]</scope>
    <source>
        <strain evidence="3 4">ATCC 23263</strain>
    </source>
</reference>
<organism evidence="3 4">
    <name type="scientific">Pseudoramibacter alactolyticus ATCC 23263</name>
    <dbReference type="NCBI Taxonomy" id="887929"/>
    <lineage>
        <taxon>Bacteria</taxon>
        <taxon>Bacillati</taxon>
        <taxon>Bacillota</taxon>
        <taxon>Clostridia</taxon>
        <taxon>Eubacteriales</taxon>
        <taxon>Eubacteriaceae</taxon>
        <taxon>Pseudoramibacter</taxon>
    </lineage>
</organism>
<evidence type="ECO:0000256" key="1">
    <source>
        <dbReference type="SAM" id="Phobius"/>
    </source>
</evidence>
<evidence type="ECO:0000259" key="2">
    <source>
        <dbReference type="Pfam" id="PF14317"/>
    </source>
</evidence>
<comment type="caution">
    <text evidence="3">The sequence shown here is derived from an EMBL/GenBank/DDBJ whole genome shotgun (WGS) entry which is preliminary data.</text>
</comment>
<feature type="transmembrane region" description="Helical" evidence="1">
    <location>
        <begin position="53"/>
        <end position="71"/>
    </location>
</feature>
<dbReference type="RefSeq" id="WP_006598805.1">
    <property type="nucleotide sequence ID" value="NZ_GL622359.1"/>
</dbReference>
<dbReference type="InterPro" id="IPR025588">
    <property type="entry name" value="YcxB-like_C"/>
</dbReference>